<protein>
    <submittedName>
        <fullName evidence="2">GyrI-like domain-containing protein</fullName>
    </submittedName>
</protein>
<keyword evidence="3" id="KW-1185">Reference proteome</keyword>
<dbReference type="EMBL" id="VOEJ01000003">
    <property type="protein sequence ID" value="TWR29788.1"/>
    <property type="molecule type" value="Genomic_DNA"/>
</dbReference>
<dbReference type="SMART" id="SM00871">
    <property type="entry name" value="AraC_E_bind"/>
    <property type="match status" value="1"/>
</dbReference>
<evidence type="ECO:0000313" key="3">
    <source>
        <dbReference type="Proteomes" id="UP000320042"/>
    </source>
</evidence>
<evidence type="ECO:0000313" key="2">
    <source>
        <dbReference type="EMBL" id="TWR29788.1"/>
    </source>
</evidence>
<dbReference type="Gene3D" id="3.20.80.10">
    <property type="entry name" value="Regulatory factor, effector binding domain"/>
    <property type="match status" value="1"/>
</dbReference>
<gene>
    <name evidence="2" type="ORF">FPZ43_07995</name>
</gene>
<sequence>MPQPILTNPYITTIAPKKLIGQYLQMSIAQNTTSQLWQTFMPLRKQINNAINADLICMQIYTDFETFTPDTTFEKWAAVEVNSFDNVPEGIHTFTLPGGQYAVFKYKGRARDFAPAFNYIFFTWLPQSAYELDSRPHFEVLGHLYKNDDPASEEDIWIPVKKRD</sequence>
<accession>A0A563UEK4</accession>
<dbReference type="PANTHER" id="PTHR36444">
    <property type="entry name" value="TRANSCRIPTIONAL REGULATOR PROTEIN YOBU-RELATED"/>
    <property type="match status" value="1"/>
</dbReference>
<dbReference type="InterPro" id="IPR053182">
    <property type="entry name" value="YobU-like_regulator"/>
</dbReference>
<dbReference type="AlphaFoldDB" id="A0A563UEK4"/>
<name>A0A563UEK4_9SPHI</name>
<dbReference type="Proteomes" id="UP000320042">
    <property type="component" value="Unassembled WGS sequence"/>
</dbReference>
<reference evidence="2 3" key="1">
    <citation type="submission" date="2019-07" db="EMBL/GenBank/DDBJ databases">
        <authorList>
            <person name="Kim J."/>
        </authorList>
    </citation>
    <scope>NUCLEOTIDE SEQUENCE [LARGE SCALE GENOMIC DNA]</scope>
    <source>
        <strain evidence="3">dk17</strain>
    </source>
</reference>
<comment type="caution">
    <text evidence="2">The sequence shown here is derived from an EMBL/GenBank/DDBJ whole genome shotgun (WGS) entry which is preliminary data.</text>
</comment>
<dbReference type="OrthoDB" id="8560232at2"/>
<dbReference type="InterPro" id="IPR010499">
    <property type="entry name" value="AraC_E-bd"/>
</dbReference>
<proteinExistence type="predicted"/>
<organism evidence="2 3">
    <name type="scientific">Mucilaginibacter pallidiroseus</name>
    <dbReference type="NCBI Taxonomy" id="2599295"/>
    <lineage>
        <taxon>Bacteria</taxon>
        <taxon>Pseudomonadati</taxon>
        <taxon>Bacteroidota</taxon>
        <taxon>Sphingobacteriia</taxon>
        <taxon>Sphingobacteriales</taxon>
        <taxon>Sphingobacteriaceae</taxon>
        <taxon>Mucilaginibacter</taxon>
    </lineage>
</organism>
<dbReference type="SUPFAM" id="SSF55136">
    <property type="entry name" value="Probable bacterial effector-binding domain"/>
    <property type="match status" value="1"/>
</dbReference>
<dbReference type="PANTHER" id="PTHR36444:SF2">
    <property type="entry name" value="TRANSCRIPTIONAL REGULATOR PROTEIN YOBU-RELATED"/>
    <property type="match status" value="1"/>
</dbReference>
<dbReference type="InterPro" id="IPR011256">
    <property type="entry name" value="Reg_factor_effector_dom_sf"/>
</dbReference>
<evidence type="ECO:0000259" key="1">
    <source>
        <dbReference type="SMART" id="SM00871"/>
    </source>
</evidence>
<dbReference type="InterPro" id="IPR029442">
    <property type="entry name" value="GyrI-like"/>
</dbReference>
<dbReference type="RefSeq" id="WP_146381344.1">
    <property type="nucleotide sequence ID" value="NZ_VOEJ01000003.1"/>
</dbReference>
<feature type="domain" description="AraC effector-binding" evidence="1">
    <location>
        <begin position="7"/>
        <end position="161"/>
    </location>
</feature>
<dbReference type="Pfam" id="PF06445">
    <property type="entry name" value="GyrI-like"/>
    <property type="match status" value="1"/>
</dbReference>